<dbReference type="Gene3D" id="2.40.50.100">
    <property type="match status" value="1"/>
</dbReference>
<reference evidence="5 6" key="1">
    <citation type="submission" date="2019-02" db="EMBL/GenBank/DDBJ databases">
        <title>Deep-cultivation of Planctomycetes and their phenomic and genomic characterization uncovers novel biology.</title>
        <authorList>
            <person name="Wiegand S."/>
            <person name="Jogler M."/>
            <person name="Boedeker C."/>
            <person name="Pinto D."/>
            <person name="Vollmers J."/>
            <person name="Rivas-Marin E."/>
            <person name="Kohn T."/>
            <person name="Peeters S.H."/>
            <person name="Heuer A."/>
            <person name="Rast P."/>
            <person name="Oberbeckmann S."/>
            <person name="Bunk B."/>
            <person name="Jeske O."/>
            <person name="Meyerdierks A."/>
            <person name="Storesund J.E."/>
            <person name="Kallscheuer N."/>
            <person name="Luecker S."/>
            <person name="Lage O.M."/>
            <person name="Pohl T."/>
            <person name="Merkel B.J."/>
            <person name="Hornburger P."/>
            <person name="Mueller R.-W."/>
            <person name="Bruemmer F."/>
            <person name="Labrenz M."/>
            <person name="Spormann A.M."/>
            <person name="Op den Camp H."/>
            <person name="Overmann J."/>
            <person name="Amann R."/>
            <person name="Jetten M.S.M."/>
            <person name="Mascher T."/>
            <person name="Medema M.H."/>
            <person name="Devos D.P."/>
            <person name="Kaster A.-K."/>
            <person name="Ovreas L."/>
            <person name="Rohde M."/>
            <person name="Galperin M.Y."/>
            <person name="Jogler C."/>
        </authorList>
    </citation>
    <scope>NUCLEOTIDE SEQUENCE [LARGE SCALE GENOMIC DNA]</scope>
    <source>
        <strain evidence="5 6">HG15A2</strain>
    </source>
</reference>
<dbReference type="NCBIfam" id="TIGR01730">
    <property type="entry name" value="RND_mfp"/>
    <property type="match status" value="1"/>
</dbReference>
<dbReference type="AlphaFoldDB" id="A0A517MWG4"/>
<gene>
    <name evidence="5" type="ORF">HG15A2_24390</name>
</gene>
<dbReference type="GO" id="GO:0030313">
    <property type="term" value="C:cell envelope"/>
    <property type="evidence" value="ECO:0007669"/>
    <property type="project" value="UniProtKB-SubCell"/>
</dbReference>
<feature type="domain" description="CusB-like beta-barrel" evidence="4">
    <location>
        <begin position="268"/>
        <end position="342"/>
    </location>
</feature>
<dbReference type="GO" id="GO:0022857">
    <property type="term" value="F:transmembrane transporter activity"/>
    <property type="evidence" value="ECO:0007669"/>
    <property type="project" value="InterPro"/>
</dbReference>
<evidence type="ECO:0000256" key="1">
    <source>
        <dbReference type="ARBA" id="ARBA00004196"/>
    </source>
</evidence>
<dbReference type="Proteomes" id="UP000319852">
    <property type="component" value="Chromosome"/>
</dbReference>
<dbReference type="KEGG" id="amob:HG15A2_24390"/>
<dbReference type="InterPro" id="IPR006143">
    <property type="entry name" value="RND_pump_MFP"/>
</dbReference>
<keyword evidence="6" id="KW-1185">Reference proteome</keyword>
<dbReference type="EMBL" id="CP036263">
    <property type="protein sequence ID" value="QDS99147.1"/>
    <property type="molecule type" value="Genomic_DNA"/>
</dbReference>
<comment type="similarity">
    <text evidence="2">Belongs to the membrane fusion protein (MFP) (TC 8.A.1) family.</text>
</comment>
<comment type="subcellular location">
    <subcellularLocation>
        <location evidence="1">Cell envelope</location>
    </subcellularLocation>
</comment>
<proteinExistence type="inferred from homology"/>
<sequence length="436" mass="47426">MLAISEFFQRPPMLKPALLCLATLNVAISGKVRAQPERPPAPVVVARVAQRNVTAAQGFVGTVMPSRHAIIGSAVDGRVVEFPVEEGDRVEPKQKLAQLLTETIKLELASAEAELQLRQQQLLELENGTRPEEIEQARSRMAAADARQRFQQARVERLETAAETRGAVTEDVLAEARAVLIERQELYLDMKAAHALAVAGPRPEVIYQGKAQVAFQQAVVEKLSDQIKKHTIISRFAGYVVKEHTEAGQWVNRGDPVAEVAALDEVDVVVQVVEQSVPFIRLGTDVRVEIPALPDRVFIGKVEAVVPQADERSRTFPVKIRVINEVTSSGPLVQAGMVARAALPVGKPQQALLVPKDAIVLGGPRPMVFTVADATKEGDLGKVQSVVIELGVAHGDWIQIFGAIEPDAFVVVQGNERLIPQSQVRLLNIIADLPTQ</sequence>
<dbReference type="RefSeq" id="WP_218932522.1">
    <property type="nucleotide sequence ID" value="NZ_CP036263.1"/>
</dbReference>
<keyword evidence="3" id="KW-0175">Coiled coil</keyword>
<dbReference type="SUPFAM" id="SSF111369">
    <property type="entry name" value="HlyD-like secretion proteins"/>
    <property type="match status" value="1"/>
</dbReference>
<dbReference type="InterPro" id="IPR050465">
    <property type="entry name" value="UPF0194_transport"/>
</dbReference>
<dbReference type="Gene3D" id="2.40.420.20">
    <property type="match status" value="1"/>
</dbReference>
<protein>
    <submittedName>
        <fullName evidence="5">Putative efflux pump membrane fusion protein</fullName>
    </submittedName>
</protein>
<evidence type="ECO:0000256" key="2">
    <source>
        <dbReference type="ARBA" id="ARBA00009477"/>
    </source>
</evidence>
<evidence type="ECO:0000313" key="5">
    <source>
        <dbReference type="EMBL" id="QDS99147.1"/>
    </source>
</evidence>
<evidence type="ECO:0000256" key="3">
    <source>
        <dbReference type="ARBA" id="ARBA00023054"/>
    </source>
</evidence>
<organism evidence="5 6">
    <name type="scientific">Adhaeretor mobilis</name>
    <dbReference type="NCBI Taxonomy" id="1930276"/>
    <lineage>
        <taxon>Bacteria</taxon>
        <taxon>Pseudomonadati</taxon>
        <taxon>Planctomycetota</taxon>
        <taxon>Planctomycetia</taxon>
        <taxon>Pirellulales</taxon>
        <taxon>Lacipirellulaceae</taxon>
        <taxon>Adhaeretor</taxon>
    </lineage>
</organism>
<evidence type="ECO:0000313" key="6">
    <source>
        <dbReference type="Proteomes" id="UP000319852"/>
    </source>
</evidence>
<evidence type="ECO:0000259" key="4">
    <source>
        <dbReference type="Pfam" id="PF25954"/>
    </source>
</evidence>
<dbReference type="Pfam" id="PF25954">
    <property type="entry name" value="Beta-barrel_RND_2"/>
    <property type="match status" value="1"/>
</dbReference>
<name>A0A517MWG4_9BACT</name>
<dbReference type="PANTHER" id="PTHR32347">
    <property type="entry name" value="EFFLUX SYSTEM COMPONENT YKNX-RELATED"/>
    <property type="match status" value="1"/>
</dbReference>
<dbReference type="Gene3D" id="2.40.30.170">
    <property type="match status" value="1"/>
</dbReference>
<accession>A0A517MWG4</accession>
<dbReference type="InterPro" id="IPR058792">
    <property type="entry name" value="Beta-barrel_RND_2"/>
</dbReference>
<dbReference type="GO" id="GO:0016020">
    <property type="term" value="C:membrane"/>
    <property type="evidence" value="ECO:0007669"/>
    <property type="project" value="InterPro"/>
</dbReference>